<protein>
    <recommendedName>
        <fullName evidence="1">dATP/dGTP diphosphohydrolase N-terminal domain-containing protein</fullName>
    </recommendedName>
</protein>
<dbReference type="EMBL" id="LAZR01030955">
    <property type="protein sequence ID" value="KKL55118.1"/>
    <property type="molecule type" value="Genomic_DNA"/>
</dbReference>
<name>A0A0F9D0C8_9ZZZZ</name>
<evidence type="ECO:0000259" key="1">
    <source>
        <dbReference type="Pfam" id="PF18909"/>
    </source>
</evidence>
<proteinExistence type="predicted"/>
<accession>A0A0F9D0C8</accession>
<organism evidence="2">
    <name type="scientific">marine sediment metagenome</name>
    <dbReference type="NCBI Taxonomy" id="412755"/>
    <lineage>
        <taxon>unclassified sequences</taxon>
        <taxon>metagenomes</taxon>
        <taxon>ecological metagenomes</taxon>
    </lineage>
</organism>
<dbReference type="Pfam" id="PF18909">
    <property type="entry name" value="dGTP_diPhyd_N"/>
    <property type="match status" value="1"/>
</dbReference>
<comment type="caution">
    <text evidence="2">The sequence shown here is derived from an EMBL/GenBank/DDBJ whole genome shotgun (WGS) entry which is preliminary data.</text>
</comment>
<evidence type="ECO:0000313" key="2">
    <source>
        <dbReference type="EMBL" id="KKL55118.1"/>
    </source>
</evidence>
<reference evidence="2" key="1">
    <citation type="journal article" date="2015" name="Nature">
        <title>Complex archaea that bridge the gap between prokaryotes and eukaryotes.</title>
        <authorList>
            <person name="Spang A."/>
            <person name="Saw J.H."/>
            <person name="Jorgensen S.L."/>
            <person name="Zaremba-Niedzwiedzka K."/>
            <person name="Martijn J."/>
            <person name="Lind A.E."/>
            <person name="van Eijk R."/>
            <person name="Schleper C."/>
            <person name="Guy L."/>
            <person name="Ettema T.J."/>
        </authorList>
    </citation>
    <scope>NUCLEOTIDE SEQUENCE</scope>
</reference>
<feature type="domain" description="dATP/dGTP diphosphohydrolase N-terminal" evidence="1">
    <location>
        <begin position="58"/>
        <end position="146"/>
    </location>
</feature>
<gene>
    <name evidence="2" type="ORF">LCGC14_2258600</name>
</gene>
<dbReference type="AlphaFoldDB" id="A0A0F9D0C8"/>
<dbReference type="InterPro" id="IPR044038">
    <property type="entry name" value="dATP/dGTP_diPOhydrolase_N"/>
</dbReference>
<sequence>MRPMSGDKEAIIPLEELQFGETLPEKINIIWTGEKSPEDAAIDWMNKGRELTLKELDKGKKFDDGKLRWDLLPYDVIEDVVDILTYGANKYGDNNWQKVDTDRYVAALWRHFAAWRTGEELDKESGKHHLAHALCNLMFINWQEKHKGD</sequence>